<protein>
    <recommendedName>
        <fullName evidence="4">RxLR effector protein</fullName>
    </recommendedName>
</protein>
<dbReference type="KEGG" id="blac:94346049"/>
<feature type="chain" id="PRO_5037747466" description="RxLR effector protein" evidence="1">
    <location>
        <begin position="21"/>
        <end position="90"/>
    </location>
</feature>
<dbReference type="GeneID" id="94346049"/>
<reference evidence="2 3" key="1">
    <citation type="journal article" date="2021" name="Genome Biol.">
        <title>AFLAP: assembly-free linkage analysis pipeline using k-mers from genome sequencing data.</title>
        <authorList>
            <person name="Fletcher K."/>
            <person name="Zhang L."/>
            <person name="Gil J."/>
            <person name="Han R."/>
            <person name="Cavanaugh K."/>
            <person name="Michelmore R."/>
        </authorList>
    </citation>
    <scope>NUCLEOTIDE SEQUENCE [LARGE SCALE GENOMIC DNA]</scope>
    <source>
        <strain evidence="2 3">SF5</strain>
    </source>
</reference>
<gene>
    <name evidence="2" type="ORF">CCR75_002280</name>
</gene>
<accession>A0A976IET5</accession>
<proteinExistence type="predicted"/>
<organism evidence="2 3">
    <name type="scientific">Bremia lactucae</name>
    <name type="common">Lettuce downy mildew</name>
    <dbReference type="NCBI Taxonomy" id="4779"/>
    <lineage>
        <taxon>Eukaryota</taxon>
        <taxon>Sar</taxon>
        <taxon>Stramenopiles</taxon>
        <taxon>Oomycota</taxon>
        <taxon>Peronosporomycetes</taxon>
        <taxon>Peronosporales</taxon>
        <taxon>Peronosporaceae</taxon>
        <taxon>Bremia</taxon>
    </lineage>
</organism>
<dbReference type="AlphaFoldDB" id="A0A976IET5"/>
<keyword evidence="3" id="KW-1185">Reference proteome</keyword>
<evidence type="ECO:0000313" key="2">
    <source>
        <dbReference type="EMBL" id="TDH69196.1"/>
    </source>
</evidence>
<evidence type="ECO:0000313" key="3">
    <source>
        <dbReference type="Proteomes" id="UP000294530"/>
    </source>
</evidence>
<keyword evidence="1" id="KW-0732">Signal</keyword>
<name>A0A976IET5_BRELC</name>
<sequence length="90" mass="10027">MRTTFVQSVVIAVFFASATAIDTRERPTTNGLEDATRSGVARALRGALSFSEKQYELEKQKHTSSYTDVVARPFHEEHSELIRTAKALTP</sequence>
<evidence type="ECO:0000256" key="1">
    <source>
        <dbReference type="SAM" id="SignalP"/>
    </source>
</evidence>
<dbReference type="EMBL" id="SHOA02000005">
    <property type="protein sequence ID" value="TDH69196.1"/>
    <property type="molecule type" value="Genomic_DNA"/>
</dbReference>
<dbReference type="RefSeq" id="XP_067818695.1">
    <property type="nucleotide sequence ID" value="XM_067960378.1"/>
</dbReference>
<comment type="caution">
    <text evidence="2">The sequence shown here is derived from an EMBL/GenBank/DDBJ whole genome shotgun (WGS) entry which is preliminary data.</text>
</comment>
<evidence type="ECO:0008006" key="4">
    <source>
        <dbReference type="Google" id="ProtNLM"/>
    </source>
</evidence>
<dbReference type="Proteomes" id="UP000294530">
    <property type="component" value="Unassembled WGS sequence"/>
</dbReference>
<feature type="signal peptide" evidence="1">
    <location>
        <begin position="1"/>
        <end position="20"/>
    </location>
</feature>